<reference evidence="2 3" key="1">
    <citation type="submission" date="2023-11" db="EMBL/GenBank/DDBJ databases">
        <authorList>
            <person name="Okamura Y."/>
        </authorList>
    </citation>
    <scope>NUCLEOTIDE SEQUENCE [LARGE SCALE GENOMIC DNA]</scope>
</reference>
<dbReference type="AlphaFoldDB" id="A0AAV1J6F3"/>
<comment type="caution">
    <text evidence="2">The sequence shown here is derived from an EMBL/GenBank/DDBJ whole genome shotgun (WGS) entry which is preliminary data.</text>
</comment>
<keyword evidence="1" id="KW-0732">Signal</keyword>
<protein>
    <submittedName>
        <fullName evidence="2">Uncharacterized protein</fullName>
    </submittedName>
</protein>
<organism evidence="2 3">
    <name type="scientific">Leptosia nina</name>
    <dbReference type="NCBI Taxonomy" id="320188"/>
    <lineage>
        <taxon>Eukaryota</taxon>
        <taxon>Metazoa</taxon>
        <taxon>Ecdysozoa</taxon>
        <taxon>Arthropoda</taxon>
        <taxon>Hexapoda</taxon>
        <taxon>Insecta</taxon>
        <taxon>Pterygota</taxon>
        <taxon>Neoptera</taxon>
        <taxon>Endopterygota</taxon>
        <taxon>Lepidoptera</taxon>
        <taxon>Glossata</taxon>
        <taxon>Ditrysia</taxon>
        <taxon>Papilionoidea</taxon>
        <taxon>Pieridae</taxon>
        <taxon>Pierinae</taxon>
        <taxon>Leptosia</taxon>
    </lineage>
</organism>
<feature type="chain" id="PRO_5043774131" evidence="1">
    <location>
        <begin position="18"/>
        <end position="121"/>
    </location>
</feature>
<feature type="signal peptide" evidence="1">
    <location>
        <begin position="1"/>
        <end position="17"/>
    </location>
</feature>
<sequence length="121" mass="13779">MSMIILITGILCSTAAAEDVFEFGRNRGIVSFTKSGSIGLLEKHVQVPIVLPQCMDLQYVRVSVDNWVGPPKVDFDSEVNTVNIKYRRLQHSASTYTVIAKAKREKNCRRRDDYEEFSTDY</sequence>
<evidence type="ECO:0000256" key="1">
    <source>
        <dbReference type="SAM" id="SignalP"/>
    </source>
</evidence>
<gene>
    <name evidence="2" type="ORF">LNINA_LOCUS4421</name>
</gene>
<dbReference type="EMBL" id="CAVLEF010000006">
    <property type="protein sequence ID" value="CAK1544699.1"/>
    <property type="molecule type" value="Genomic_DNA"/>
</dbReference>
<accession>A0AAV1J6F3</accession>
<keyword evidence="3" id="KW-1185">Reference proteome</keyword>
<evidence type="ECO:0000313" key="2">
    <source>
        <dbReference type="EMBL" id="CAK1544699.1"/>
    </source>
</evidence>
<evidence type="ECO:0000313" key="3">
    <source>
        <dbReference type="Proteomes" id="UP001497472"/>
    </source>
</evidence>
<dbReference type="Proteomes" id="UP001497472">
    <property type="component" value="Unassembled WGS sequence"/>
</dbReference>
<proteinExistence type="predicted"/>
<name>A0AAV1J6F3_9NEOP</name>